<dbReference type="GO" id="GO:0019276">
    <property type="term" value="P:UDP-N-acetylgalactosamine metabolic process"/>
    <property type="evidence" value="ECO:0007669"/>
    <property type="project" value="TreeGrafter"/>
</dbReference>
<dbReference type="Proteomes" id="UP000031443">
    <property type="component" value="Unassembled WGS sequence"/>
</dbReference>
<keyword evidence="2" id="KW-0808">Transferase</keyword>
<proteinExistence type="predicted"/>
<name>M7BDU4_CHEMY</name>
<gene>
    <name evidence="2" type="ORF">UY3_09058</name>
</gene>
<dbReference type="CDD" id="cd00761">
    <property type="entry name" value="Glyco_tranf_GTA_type"/>
    <property type="match status" value="1"/>
</dbReference>
<evidence type="ECO:0000259" key="1">
    <source>
        <dbReference type="Pfam" id="PF00535"/>
    </source>
</evidence>
<accession>M7BDU4</accession>
<dbReference type="InterPro" id="IPR001173">
    <property type="entry name" value="Glyco_trans_2-like"/>
</dbReference>
<dbReference type="SUPFAM" id="SSF53448">
    <property type="entry name" value="Nucleotide-diphospho-sugar transferases"/>
    <property type="match status" value="1"/>
</dbReference>
<dbReference type="GO" id="GO:0008376">
    <property type="term" value="F:acetylgalactosaminyltransferase activity"/>
    <property type="evidence" value="ECO:0007669"/>
    <property type="project" value="TreeGrafter"/>
</dbReference>
<dbReference type="InterPro" id="IPR029044">
    <property type="entry name" value="Nucleotide-diphossugar_trans"/>
</dbReference>
<dbReference type="PANTHER" id="PTHR15046">
    <property type="entry name" value="GLYCO_TRANS_2-LIKE DOMAIN-CONTAINING PROTEIN"/>
    <property type="match status" value="1"/>
</dbReference>
<dbReference type="GO" id="GO:0006047">
    <property type="term" value="P:UDP-N-acetylglucosamine metabolic process"/>
    <property type="evidence" value="ECO:0007669"/>
    <property type="project" value="TreeGrafter"/>
</dbReference>
<keyword evidence="3" id="KW-1185">Reference proteome</keyword>
<dbReference type="eggNOG" id="ENOG502QTK7">
    <property type="taxonomic scope" value="Eukaryota"/>
</dbReference>
<dbReference type="PANTHER" id="PTHR15046:SF2">
    <property type="entry name" value="BETA-1,4 N-ACETYLGALACTOSAMINYLTRANSFERASE 2"/>
    <property type="match status" value="1"/>
</dbReference>
<sequence>MDAATHRTKQPQYRPTPQDKDLKCLDLLGHKVYTSSTLQFRIANYISLLTSYDYNNYNKLFDFASYILEDRKADFKSVLVEGQLVSKMALQVSLDMADTAARTTATAVVMPVVFLASIHWQRLTENQIKGEISEARSDMKLLSPEKYKSLFIYNGIWLAPKNQCECAKADRVHVYQMEDYIDKKDLASIKERRRRELEHYQKRYPSMTQDLVIAKPNMPLSYPIQGVEVMPLHTIMIPGLGLHGVTEDKYQVILRASLGTLNTLADVSDDVVSGRGEKELIILTSDVELLNFILEHVTYTSVVYRLTAVDMMSFESRHHVAQFPVVIQQPGLPKLFDPGADRKISSLVTITTKTFLRYHKLRLLIKSIRQYYPDIKIIVADDSEVPEKIIDENVEHYTMPFGKGWFAGRNLAISQVTTKYYLWVDDDFLFTKNTKIEKLLDVLERTNLDMVGGSVNGNTYSFQLLYDQGDDSGCLHLRYGSFHKLEGFPNCVVTSGVVNFFLAHTDKSRHVGYDPLLQRVAHSEFFMDGLGILLVGSCTDVSIGHQAHNPASDPNLTKVEDQYKRFRTNTKAQVQFKLSLHYFKNRLKCYSTG</sequence>
<dbReference type="Gene3D" id="1.10.287.3160">
    <property type="match status" value="1"/>
</dbReference>
<dbReference type="Pfam" id="PF00535">
    <property type="entry name" value="Glycos_transf_2"/>
    <property type="match status" value="1"/>
</dbReference>
<evidence type="ECO:0000313" key="2">
    <source>
        <dbReference type="EMBL" id="EMP33765.1"/>
    </source>
</evidence>
<feature type="domain" description="Glycosyltransferase 2-like" evidence="1">
    <location>
        <begin position="353"/>
        <end position="459"/>
    </location>
</feature>
<evidence type="ECO:0000313" key="3">
    <source>
        <dbReference type="Proteomes" id="UP000031443"/>
    </source>
</evidence>
<dbReference type="AlphaFoldDB" id="M7BDU4"/>
<reference evidence="3" key="1">
    <citation type="journal article" date="2013" name="Nat. Genet.">
        <title>The draft genomes of soft-shell turtle and green sea turtle yield insights into the development and evolution of the turtle-specific body plan.</title>
        <authorList>
            <person name="Wang Z."/>
            <person name="Pascual-Anaya J."/>
            <person name="Zadissa A."/>
            <person name="Li W."/>
            <person name="Niimura Y."/>
            <person name="Huang Z."/>
            <person name="Li C."/>
            <person name="White S."/>
            <person name="Xiong Z."/>
            <person name="Fang D."/>
            <person name="Wang B."/>
            <person name="Ming Y."/>
            <person name="Chen Y."/>
            <person name="Zheng Y."/>
            <person name="Kuraku S."/>
            <person name="Pignatelli M."/>
            <person name="Herrero J."/>
            <person name="Beal K."/>
            <person name="Nozawa M."/>
            <person name="Li Q."/>
            <person name="Wang J."/>
            <person name="Zhang H."/>
            <person name="Yu L."/>
            <person name="Shigenobu S."/>
            <person name="Wang J."/>
            <person name="Liu J."/>
            <person name="Flicek P."/>
            <person name="Searle S."/>
            <person name="Wang J."/>
            <person name="Kuratani S."/>
            <person name="Yin Y."/>
            <person name="Aken B."/>
            <person name="Zhang G."/>
            <person name="Irie N."/>
        </authorList>
    </citation>
    <scope>NUCLEOTIDE SEQUENCE [LARGE SCALE GENOMIC DNA]</scope>
</reference>
<organism evidence="2 3">
    <name type="scientific">Chelonia mydas</name>
    <name type="common">Green sea-turtle</name>
    <name type="synonym">Chelonia agassizi</name>
    <dbReference type="NCBI Taxonomy" id="8469"/>
    <lineage>
        <taxon>Eukaryota</taxon>
        <taxon>Metazoa</taxon>
        <taxon>Chordata</taxon>
        <taxon>Craniata</taxon>
        <taxon>Vertebrata</taxon>
        <taxon>Euteleostomi</taxon>
        <taxon>Archelosauria</taxon>
        <taxon>Testudinata</taxon>
        <taxon>Testudines</taxon>
        <taxon>Cryptodira</taxon>
        <taxon>Durocryptodira</taxon>
        <taxon>Americhelydia</taxon>
        <taxon>Chelonioidea</taxon>
        <taxon>Cheloniidae</taxon>
        <taxon>Chelonia</taxon>
    </lineage>
</organism>
<protein>
    <submittedName>
        <fullName evidence="2">Beta-1,4 N-acetylgalactosaminyltransferase 2</fullName>
    </submittedName>
</protein>
<dbReference type="EMBL" id="KB535131">
    <property type="protein sequence ID" value="EMP33765.1"/>
    <property type="molecule type" value="Genomic_DNA"/>
</dbReference>
<dbReference type="Gene3D" id="3.90.550.10">
    <property type="entry name" value="Spore Coat Polysaccharide Biosynthesis Protein SpsA, Chain A"/>
    <property type="match status" value="1"/>
</dbReference>